<feature type="compositionally biased region" description="Pro residues" evidence="1">
    <location>
        <begin position="511"/>
        <end position="520"/>
    </location>
</feature>
<dbReference type="GO" id="GO:0045773">
    <property type="term" value="P:positive regulation of axon extension"/>
    <property type="evidence" value="ECO:0007669"/>
    <property type="project" value="TreeGrafter"/>
</dbReference>
<protein>
    <recommendedName>
        <fullName evidence="2">ADF-H domain-containing protein</fullName>
    </recommendedName>
</protein>
<dbReference type="GO" id="GO:0030833">
    <property type="term" value="P:regulation of actin filament polymerization"/>
    <property type="evidence" value="ECO:0007669"/>
    <property type="project" value="TreeGrafter"/>
</dbReference>
<dbReference type="GO" id="GO:0098974">
    <property type="term" value="P:postsynaptic actin cytoskeleton organization"/>
    <property type="evidence" value="ECO:0007669"/>
    <property type="project" value="TreeGrafter"/>
</dbReference>
<feature type="domain" description="ADF-H" evidence="2">
    <location>
        <begin position="24"/>
        <end position="95"/>
    </location>
</feature>
<dbReference type="PANTHER" id="PTHR10829:SF9">
    <property type="entry name" value="ADF-H DOMAIN-CONTAINING PROTEIN"/>
    <property type="match status" value="1"/>
</dbReference>
<feature type="compositionally biased region" description="Basic and acidic residues" evidence="1">
    <location>
        <begin position="255"/>
        <end position="272"/>
    </location>
</feature>
<feature type="compositionally biased region" description="Polar residues" evidence="1">
    <location>
        <begin position="1087"/>
        <end position="1096"/>
    </location>
</feature>
<feature type="compositionally biased region" description="Polar residues" evidence="1">
    <location>
        <begin position="423"/>
        <end position="450"/>
    </location>
</feature>
<evidence type="ECO:0000313" key="4">
    <source>
        <dbReference type="Proteomes" id="UP001239994"/>
    </source>
</evidence>
<feature type="compositionally biased region" description="Acidic residues" evidence="1">
    <location>
        <begin position="1240"/>
        <end position="1254"/>
    </location>
</feature>
<feature type="compositionally biased region" description="Low complexity" evidence="1">
    <location>
        <begin position="370"/>
        <end position="383"/>
    </location>
</feature>
<keyword evidence="4" id="KW-1185">Reference proteome</keyword>
<dbReference type="InterPro" id="IPR029006">
    <property type="entry name" value="ADF-H/Gelsolin-like_dom_sf"/>
</dbReference>
<feature type="compositionally biased region" description="Polar residues" evidence="1">
    <location>
        <begin position="1357"/>
        <end position="1376"/>
    </location>
</feature>
<feature type="region of interest" description="Disordered" evidence="1">
    <location>
        <begin position="1237"/>
        <end position="1376"/>
    </location>
</feature>
<dbReference type="Gene3D" id="3.40.20.10">
    <property type="entry name" value="Severin"/>
    <property type="match status" value="1"/>
</dbReference>
<feature type="region of interest" description="Disordered" evidence="1">
    <location>
        <begin position="368"/>
        <end position="450"/>
    </location>
</feature>
<feature type="compositionally biased region" description="Low complexity" evidence="1">
    <location>
        <begin position="536"/>
        <end position="554"/>
    </location>
</feature>
<dbReference type="GO" id="GO:0014069">
    <property type="term" value="C:postsynaptic density"/>
    <property type="evidence" value="ECO:0007669"/>
    <property type="project" value="TreeGrafter"/>
</dbReference>
<feature type="compositionally biased region" description="Acidic residues" evidence="1">
    <location>
        <begin position="648"/>
        <end position="672"/>
    </location>
</feature>
<dbReference type="SUPFAM" id="SSF55753">
    <property type="entry name" value="Actin depolymerizing proteins"/>
    <property type="match status" value="1"/>
</dbReference>
<dbReference type="GO" id="GO:0005884">
    <property type="term" value="C:actin filament"/>
    <property type="evidence" value="ECO:0007669"/>
    <property type="project" value="TreeGrafter"/>
</dbReference>
<feature type="compositionally biased region" description="Basic and acidic residues" evidence="1">
    <location>
        <begin position="851"/>
        <end position="890"/>
    </location>
</feature>
<dbReference type="Pfam" id="PF00241">
    <property type="entry name" value="Cofilin_ADF"/>
    <property type="match status" value="1"/>
</dbReference>
<feature type="compositionally biased region" description="Basic and acidic residues" evidence="1">
    <location>
        <begin position="989"/>
        <end position="999"/>
    </location>
</feature>
<accession>A0AAD8YWS7</accession>
<dbReference type="GO" id="GO:0051015">
    <property type="term" value="F:actin filament binding"/>
    <property type="evidence" value="ECO:0007669"/>
    <property type="project" value="TreeGrafter"/>
</dbReference>
<dbReference type="GO" id="GO:0030425">
    <property type="term" value="C:dendrite"/>
    <property type="evidence" value="ECO:0007669"/>
    <property type="project" value="TreeGrafter"/>
</dbReference>
<comment type="caution">
    <text evidence="3">The sequence shown here is derived from an EMBL/GenBank/DDBJ whole genome shotgun (WGS) entry which is preliminary data.</text>
</comment>
<feature type="compositionally biased region" description="Basic and acidic residues" evidence="1">
    <location>
        <begin position="750"/>
        <end position="832"/>
    </location>
</feature>
<feature type="non-terminal residue" evidence="3">
    <location>
        <position position="1"/>
    </location>
</feature>
<feature type="compositionally biased region" description="Polar residues" evidence="1">
    <location>
        <begin position="1323"/>
        <end position="1333"/>
    </location>
</feature>
<feature type="region of interest" description="Disordered" evidence="1">
    <location>
        <begin position="646"/>
        <end position="1054"/>
    </location>
</feature>
<feature type="compositionally biased region" description="Polar residues" evidence="1">
    <location>
        <begin position="384"/>
        <end position="397"/>
    </location>
</feature>
<dbReference type="GO" id="GO:0045211">
    <property type="term" value="C:postsynaptic membrane"/>
    <property type="evidence" value="ECO:0007669"/>
    <property type="project" value="TreeGrafter"/>
</dbReference>
<feature type="region of interest" description="Disordered" evidence="1">
    <location>
        <begin position="168"/>
        <end position="223"/>
    </location>
</feature>
<reference evidence="3" key="1">
    <citation type="submission" date="2023-03" db="EMBL/GenBank/DDBJ databases">
        <title>Electrophorus voltai genome.</title>
        <authorList>
            <person name="Bian C."/>
        </authorList>
    </citation>
    <scope>NUCLEOTIDE SEQUENCE</scope>
    <source>
        <strain evidence="3">CB-2022</strain>
        <tissue evidence="3">Muscle</tissue>
    </source>
</reference>
<gene>
    <name evidence="3" type="ORF">P4O66_016940</name>
</gene>
<dbReference type="GO" id="GO:0030027">
    <property type="term" value="C:lamellipodium"/>
    <property type="evidence" value="ECO:0007669"/>
    <property type="project" value="TreeGrafter"/>
</dbReference>
<name>A0AAD8YWS7_9TELE</name>
<feature type="compositionally biased region" description="Basic and acidic residues" evidence="1">
    <location>
        <begin position="1147"/>
        <end position="1160"/>
    </location>
</feature>
<feature type="compositionally biased region" description="Basic and acidic residues" evidence="1">
    <location>
        <begin position="922"/>
        <end position="945"/>
    </location>
</feature>
<feature type="compositionally biased region" description="Basic and acidic residues" evidence="1">
    <location>
        <begin position="1041"/>
        <end position="1054"/>
    </location>
</feature>
<feature type="region of interest" description="Disordered" evidence="1">
    <location>
        <begin position="255"/>
        <end position="316"/>
    </location>
</feature>
<evidence type="ECO:0000256" key="1">
    <source>
        <dbReference type="SAM" id="MobiDB-lite"/>
    </source>
</evidence>
<feature type="region of interest" description="Disordered" evidence="1">
    <location>
        <begin position="1196"/>
        <end position="1225"/>
    </location>
</feature>
<dbReference type="GO" id="GO:0030427">
    <property type="term" value="C:site of polarized growth"/>
    <property type="evidence" value="ECO:0007669"/>
    <property type="project" value="TreeGrafter"/>
</dbReference>
<evidence type="ECO:0000313" key="3">
    <source>
        <dbReference type="EMBL" id="KAK1788515.1"/>
    </source>
</evidence>
<feature type="compositionally biased region" description="Basic and acidic residues" evidence="1">
    <location>
        <begin position="673"/>
        <end position="682"/>
    </location>
</feature>
<feature type="compositionally biased region" description="Polar residues" evidence="1">
    <location>
        <begin position="405"/>
        <end position="415"/>
    </location>
</feature>
<organism evidence="3 4">
    <name type="scientific">Electrophorus voltai</name>
    <dbReference type="NCBI Taxonomy" id="2609070"/>
    <lineage>
        <taxon>Eukaryota</taxon>
        <taxon>Metazoa</taxon>
        <taxon>Chordata</taxon>
        <taxon>Craniata</taxon>
        <taxon>Vertebrata</taxon>
        <taxon>Euteleostomi</taxon>
        <taxon>Actinopterygii</taxon>
        <taxon>Neopterygii</taxon>
        <taxon>Teleostei</taxon>
        <taxon>Ostariophysi</taxon>
        <taxon>Gymnotiformes</taxon>
        <taxon>Gymnotoidei</taxon>
        <taxon>Gymnotidae</taxon>
        <taxon>Electrophorus</taxon>
    </lineage>
</organism>
<feature type="compositionally biased region" description="Acidic residues" evidence="1">
    <location>
        <begin position="740"/>
        <end position="749"/>
    </location>
</feature>
<feature type="compositionally biased region" description="Polar residues" evidence="1">
    <location>
        <begin position="291"/>
        <end position="309"/>
    </location>
</feature>
<dbReference type="InterPro" id="IPR002108">
    <property type="entry name" value="ADF-H"/>
</dbReference>
<dbReference type="GO" id="GO:0030864">
    <property type="term" value="C:cortical actin cytoskeleton"/>
    <property type="evidence" value="ECO:0007669"/>
    <property type="project" value="TreeGrafter"/>
</dbReference>
<dbReference type="GO" id="GO:0061003">
    <property type="term" value="P:positive regulation of dendritic spine morphogenesis"/>
    <property type="evidence" value="ECO:0007669"/>
    <property type="project" value="TreeGrafter"/>
</dbReference>
<feature type="compositionally biased region" description="Basic and acidic residues" evidence="1">
    <location>
        <begin position="178"/>
        <end position="222"/>
    </location>
</feature>
<feature type="region of interest" description="Disordered" evidence="1">
    <location>
        <begin position="1131"/>
        <end position="1164"/>
    </location>
</feature>
<dbReference type="EMBL" id="JAROKS010000023">
    <property type="protein sequence ID" value="KAK1788515.1"/>
    <property type="molecule type" value="Genomic_DNA"/>
</dbReference>
<feature type="compositionally biased region" description="Basic and acidic residues" evidence="1">
    <location>
        <begin position="689"/>
        <end position="725"/>
    </location>
</feature>
<dbReference type="GO" id="GO:0048812">
    <property type="term" value="P:neuron projection morphogenesis"/>
    <property type="evidence" value="ECO:0007669"/>
    <property type="project" value="TreeGrafter"/>
</dbReference>
<feature type="compositionally biased region" description="Basic and acidic residues" evidence="1">
    <location>
        <begin position="954"/>
        <end position="982"/>
    </location>
</feature>
<feature type="region of interest" description="Disordered" evidence="1">
    <location>
        <begin position="1075"/>
        <end position="1096"/>
    </location>
</feature>
<dbReference type="PANTHER" id="PTHR10829">
    <property type="entry name" value="CORTACTIN AND DREBRIN"/>
    <property type="match status" value="1"/>
</dbReference>
<evidence type="ECO:0000259" key="2">
    <source>
        <dbReference type="Pfam" id="PF00241"/>
    </source>
</evidence>
<sequence>GAAYNNTMKSTRDVNLDAYTLSLVTAKEDVLNPRSSTNWALFAYDGVTNRLRLSDSGVGGVLELASKLHPRRPLYGLCRVEQPGPALSHIVMIIWEVHIFLPARSLEEVTEERICMVACKVTRLMDNVRARPPISRQDAGEELVGTNYKRTIASAEILQTHRERFWAQAEREEEERKEEERRRAVEDRRQRERERLEQERREAERREKRMKEREKKIQEQRQKYSAFRRLQAQAEAERHKWEQLKWAQQQREYEQEAMRARHTHSESVEKASEAAALASQRRSNPREFFRQLSQSSAAAANPKSPTVSPLTARGSYRKSHSSLTDAFLFNMSASATTTSPCRQKVVSPFFPSAPPPWSHTVVLPNMPTELSPSPSVDSPVLTPFTSLQSPTRRSPTLQAPPPPCSQTVVSANNQIPKGDSHLRQSSSSAVHQQPERSTAAPTLDVSPSPTSIHTQLSLTAVVESLTFYPPLPQPTAYFEMDIHCSDQSEHEILPRPYPPTAPHVPLSPGHHPGPPPPIPQPDRQTSRPQVHINIRPLSSISPSWSLSTVSPTSTDGHTSKDGQTSTDGCSSKDGQTSTDGCSSKDGQTSTVGHTSTDGHTCLPTMPCAPPVPQAPLRPLPALSAPCQTLRDLEPVRELSAQVSIISTLEEDEVGEREEEDGEDEVTSEEEAEGGVREGKDGGITEEIETERRENEVEEVKSKEVGERDERGGERDEEERWRKEGVLDPWVTAQTSVTSALEEEEDEEDAEDKRKEEATDEKRGEENEADKQRDEEAVEREQKMDNKVDEVERKEVGERDEGTGEEVEKGEVKEEKRQEATEKTNREVGEYDQHGPGSKSETETEGDLDTQVGEREDTDENMKSGDQERIRREEDGPDKWPSKKGKQDEGRLGGVCRESELGGEVMGRKKSKSEAAGTGKMSVEMKKAKLSEQKSETGVDEDRQAEEGEEADDGMGDHRGRGREEAQKRRRNVEREAESHGMSEPELNGDENRAEPDIKQEVLTTQQQRDGAKPSEYSGDDRLEQSESGQQDGQLRPAGGEDWMRNVSEERKETEEVWALEAELCRVCPGTILQSYTSPDSLPDIQASPDTGSDTSDALSCQGCGIWTCDSNDQSTPSGGCNENAKTSNMDYDSTHLSPDFHNTLPTKEVESELSISRHPEQSLSGDFTENMAEAILETSIDPSTAISDKEKYPVCSSNSSLDTADTITPMGLGVPAGDETQETVSETDQIMDYLKKEREEIEVEEHEWAEDESDSKELECEPAEWYTAELKPHPSCASENRNGTSPEEEDLEAVNHIPENTAQHTPRPEPDQAEEASDLETFTAPNNEMSSNEEGQEHTGVGTPDSIEEATVHASLLSASDMNVNVTDSDYQRCSQ</sequence>
<feature type="region of interest" description="Disordered" evidence="1">
    <location>
        <begin position="490"/>
        <end position="599"/>
    </location>
</feature>
<feature type="compositionally biased region" description="Polar residues" evidence="1">
    <location>
        <begin position="561"/>
        <end position="598"/>
    </location>
</feature>
<dbReference type="Proteomes" id="UP001239994">
    <property type="component" value="Unassembled WGS sequence"/>
</dbReference>
<proteinExistence type="predicted"/>
<feature type="compositionally biased region" description="Polar residues" evidence="1">
    <location>
        <begin position="1196"/>
        <end position="1206"/>
    </location>
</feature>